<dbReference type="InterPro" id="IPR013094">
    <property type="entry name" value="AB_hydrolase_3"/>
</dbReference>
<dbReference type="SUPFAM" id="SSF53474">
    <property type="entry name" value="alpha/beta-Hydrolases"/>
    <property type="match status" value="1"/>
</dbReference>
<name>A0A8K0X1W3_9PEZI</name>
<dbReference type="Gene3D" id="3.40.50.1820">
    <property type="entry name" value="alpha/beta hydrolase"/>
    <property type="match status" value="1"/>
</dbReference>
<evidence type="ECO:0000313" key="4">
    <source>
        <dbReference type="Proteomes" id="UP000813385"/>
    </source>
</evidence>
<reference evidence="3" key="1">
    <citation type="journal article" date="2021" name="Nat. Commun.">
        <title>Genetic determinants of endophytism in the Arabidopsis root mycobiome.</title>
        <authorList>
            <person name="Mesny F."/>
            <person name="Miyauchi S."/>
            <person name="Thiergart T."/>
            <person name="Pickel B."/>
            <person name="Atanasova L."/>
            <person name="Karlsson M."/>
            <person name="Huettel B."/>
            <person name="Barry K.W."/>
            <person name="Haridas S."/>
            <person name="Chen C."/>
            <person name="Bauer D."/>
            <person name="Andreopoulos W."/>
            <person name="Pangilinan J."/>
            <person name="LaButti K."/>
            <person name="Riley R."/>
            <person name="Lipzen A."/>
            <person name="Clum A."/>
            <person name="Drula E."/>
            <person name="Henrissat B."/>
            <person name="Kohler A."/>
            <person name="Grigoriev I.V."/>
            <person name="Martin F.M."/>
            <person name="Hacquard S."/>
        </authorList>
    </citation>
    <scope>NUCLEOTIDE SEQUENCE</scope>
    <source>
        <strain evidence="3">MPI-CAGE-AT-0016</strain>
    </source>
</reference>
<dbReference type="InterPro" id="IPR050300">
    <property type="entry name" value="GDXG_lipolytic_enzyme"/>
</dbReference>
<keyword evidence="1 3" id="KW-0378">Hydrolase</keyword>
<gene>
    <name evidence="3" type="ORF">B0T11DRAFT_112647</name>
</gene>
<evidence type="ECO:0000259" key="2">
    <source>
        <dbReference type="Pfam" id="PF07859"/>
    </source>
</evidence>
<protein>
    <submittedName>
        <fullName evidence="3">Alpha/beta hydrolase fold-domain-containing protein</fullName>
    </submittedName>
</protein>
<dbReference type="AlphaFoldDB" id="A0A8K0X1W3"/>
<dbReference type="EMBL" id="JAGPXD010000004">
    <property type="protein sequence ID" value="KAH7359148.1"/>
    <property type="molecule type" value="Genomic_DNA"/>
</dbReference>
<dbReference type="Proteomes" id="UP000813385">
    <property type="component" value="Unassembled WGS sequence"/>
</dbReference>
<comment type="caution">
    <text evidence="3">The sequence shown here is derived from an EMBL/GenBank/DDBJ whole genome shotgun (WGS) entry which is preliminary data.</text>
</comment>
<dbReference type="InterPro" id="IPR029058">
    <property type="entry name" value="AB_hydrolase_fold"/>
</dbReference>
<proteinExistence type="predicted"/>
<feature type="domain" description="Alpha/beta hydrolase fold-3" evidence="2">
    <location>
        <begin position="174"/>
        <end position="410"/>
    </location>
</feature>
<evidence type="ECO:0000256" key="1">
    <source>
        <dbReference type="ARBA" id="ARBA00022801"/>
    </source>
</evidence>
<accession>A0A8K0X1W3</accession>
<dbReference type="Pfam" id="PF07859">
    <property type="entry name" value="Abhydrolase_3"/>
    <property type="match status" value="1"/>
</dbReference>
<sequence length="491" mass="54271">MASTATNTDTQAASERAQQWMLFKALLPHLPLIVRVAVSHVLGLSEQSKYLDLRSELIVSVLRAFLQPDTPKSISWTQNLAGKDPGIKGRLWVSKYANPVPPEADVLDALVLAVKGLQEPDTAPVDVRWPEIRPVEAEWTGYRAAATAESVLPRISEKERFDEMQKEVKSSLTVLYLHGGAYYVLDPCTYRPVTKKLAKLTGGRCYSVRYRLAPQNPFPAAVLDALVAYLTLLYPPPDAYHEPVRPEHIVFAGDSAGGNLSLALVQTLLELRRQGRKITWFGEERELPLPAGVGINSPWMDILQSSPSCVRNGKFDYLPPVDKQRTAVFPPCDAWPASPPRGQIYADDALLTHPLATLLMARDWTGAPPTYICTGWELLADEDKFIAQKLESQGVRVVFEEYEGMPHCFAILLTDIPASKRCFGQWTGFLKQAVEAPETIESRAMTVKAKTLKEVELQFGSLSGVTEEDVRAQVLAEVAVASLQPETAAKL</sequence>
<dbReference type="PANTHER" id="PTHR48081">
    <property type="entry name" value="AB HYDROLASE SUPERFAMILY PROTEIN C4A8.06C"/>
    <property type="match status" value="1"/>
</dbReference>
<organism evidence="3 4">
    <name type="scientific">Plectosphaerella cucumerina</name>
    <dbReference type="NCBI Taxonomy" id="40658"/>
    <lineage>
        <taxon>Eukaryota</taxon>
        <taxon>Fungi</taxon>
        <taxon>Dikarya</taxon>
        <taxon>Ascomycota</taxon>
        <taxon>Pezizomycotina</taxon>
        <taxon>Sordariomycetes</taxon>
        <taxon>Hypocreomycetidae</taxon>
        <taxon>Glomerellales</taxon>
        <taxon>Plectosphaerellaceae</taxon>
        <taxon>Plectosphaerella</taxon>
    </lineage>
</organism>
<dbReference type="GO" id="GO:0016787">
    <property type="term" value="F:hydrolase activity"/>
    <property type="evidence" value="ECO:0007669"/>
    <property type="project" value="UniProtKB-KW"/>
</dbReference>
<evidence type="ECO:0000313" key="3">
    <source>
        <dbReference type="EMBL" id="KAH7359148.1"/>
    </source>
</evidence>
<dbReference type="PANTHER" id="PTHR48081:SF25">
    <property type="entry name" value="PUTATIVE (AFU_ORTHOLOGUE AFUA_3G11560)-RELATED"/>
    <property type="match status" value="1"/>
</dbReference>
<dbReference type="OrthoDB" id="5354320at2759"/>
<keyword evidence="4" id="KW-1185">Reference proteome</keyword>